<evidence type="ECO:0000256" key="2">
    <source>
        <dbReference type="ARBA" id="ARBA00023125"/>
    </source>
</evidence>
<organism evidence="5 6">
    <name type="scientific">Nocardioides immobilis</name>
    <dbReference type="NCBI Taxonomy" id="2049295"/>
    <lineage>
        <taxon>Bacteria</taxon>
        <taxon>Bacillati</taxon>
        <taxon>Actinomycetota</taxon>
        <taxon>Actinomycetes</taxon>
        <taxon>Propionibacteriales</taxon>
        <taxon>Nocardioidaceae</taxon>
        <taxon>Nocardioides</taxon>
    </lineage>
</organism>
<name>A0A417XV43_9ACTN</name>
<keyword evidence="2" id="KW-0238">DNA-binding</keyword>
<dbReference type="InterPro" id="IPR036388">
    <property type="entry name" value="WH-like_DNA-bd_sf"/>
</dbReference>
<dbReference type="AlphaFoldDB" id="A0A417XV43"/>
<evidence type="ECO:0000313" key="6">
    <source>
        <dbReference type="Proteomes" id="UP000283644"/>
    </source>
</evidence>
<accession>A0A417XV43</accession>
<dbReference type="Gene3D" id="1.10.10.10">
    <property type="entry name" value="Winged helix-like DNA-binding domain superfamily/Winged helix DNA-binding domain"/>
    <property type="match status" value="1"/>
</dbReference>
<keyword evidence="6" id="KW-1185">Reference proteome</keyword>
<dbReference type="PANTHER" id="PTHR33204">
    <property type="entry name" value="TRANSCRIPTIONAL REGULATOR, MARR FAMILY"/>
    <property type="match status" value="1"/>
</dbReference>
<dbReference type="InterPro" id="IPR036390">
    <property type="entry name" value="WH_DNA-bd_sf"/>
</dbReference>
<gene>
    <name evidence="5" type="ORF">D0Z08_25950</name>
</gene>
<evidence type="ECO:0000313" key="5">
    <source>
        <dbReference type="EMBL" id="RHW24165.1"/>
    </source>
</evidence>
<dbReference type="EMBL" id="QXGH01000035">
    <property type="protein sequence ID" value="RHW24165.1"/>
    <property type="molecule type" value="Genomic_DNA"/>
</dbReference>
<evidence type="ECO:0000256" key="1">
    <source>
        <dbReference type="ARBA" id="ARBA00023015"/>
    </source>
</evidence>
<proteinExistence type="predicted"/>
<keyword evidence="1" id="KW-0805">Transcription regulation</keyword>
<reference evidence="5 6" key="1">
    <citation type="submission" date="2018-09" db="EMBL/GenBank/DDBJ databases">
        <title>Genome sequencing of Nocardioides immobilis CCTCC AB 2017083 for comparison to Nocardioides silvaticus.</title>
        <authorList>
            <person name="Li C."/>
            <person name="Wang G."/>
        </authorList>
    </citation>
    <scope>NUCLEOTIDE SEQUENCE [LARGE SCALE GENOMIC DNA]</scope>
    <source>
        <strain evidence="5 6">CCTCC AB 2017083</strain>
    </source>
</reference>
<dbReference type="OrthoDB" id="9792527at2"/>
<dbReference type="Pfam" id="PF01638">
    <property type="entry name" value="HxlR"/>
    <property type="match status" value="1"/>
</dbReference>
<evidence type="ECO:0000259" key="4">
    <source>
        <dbReference type="PROSITE" id="PS51118"/>
    </source>
</evidence>
<dbReference type="InterPro" id="IPR002577">
    <property type="entry name" value="HTH_HxlR"/>
</dbReference>
<dbReference type="SUPFAM" id="SSF46785">
    <property type="entry name" value="Winged helix' DNA-binding domain"/>
    <property type="match status" value="1"/>
</dbReference>
<dbReference type="GO" id="GO:0003677">
    <property type="term" value="F:DNA binding"/>
    <property type="evidence" value="ECO:0007669"/>
    <property type="project" value="UniProtKB-KW"/>
</dbReference>
<dbReference type="PANTHER" id="PTHR33204:SF18">
    <property type="entry name" value="TRANSCRIPTIONAL REGULATORY PROTEIN"/>
    <property type="match status" value="1"/>
</dbReference>
<comment type="caution">
    <text evidence="5">The sequence shown here is derived from an EMBL/GenBank/DDBJ whole genome shotgun (WGS) entry which is preliminary data.</text>
</comment>
<evidence type="ECO:0000256" key="3">
    <source>
        <dbReference type="ARBA" id="ARBA00023163"/>
    </source>
</evidence>
<dbReference type="PROSITE" id="PS51118">
    <property type="entry name" value="HTH_HXLR"/>
    <property type="match status" value="1"/>
</dbReference>
<protein>
    <submittedName>
        <fullName evidence="5">Transcriptional regulator</fullName>
    </submittedName>
</protein>
<feature type="domain" description="HTH hxlR-type" evidence="4">
    <location>
        <begin position="24"/>
        <end position="123"/>
    </location>
</feature>
<keyword evidence="3" id="KW-0804">Transcription</keyword>
<sequence length="162" mass="17580">MSGVTVQLAGRLAARGDVALGDRCSVDRTMQVVGNRTAMLLIREAFYGATRFEQLAKRVGVTEAVASQRLKELVAAGILAKQPYREPGQRTRFEYVLTPAGHELMPVLLGLLQWGARHLPHPGGRVTVTHDECGAEVQAALRCADGHDVPEEDVVVRGDVTR</sequence>
<dbReference type="Proteomes" id="UP000283644">
    <property type="component" value="Unassembled WGS sequence"/>
</dbReference>